<dbReference type="GO" id="GO:0005672">
    <property type="term" value="C:transcription factor TFIIA complex"/>
    <property type="evidence" value="ECO:0007669"/>
    <property type="project" value="InterPro"/>
</dbReference>
<dbReference type="Gene3D" id="1.10.287.190">
    <property type="entry name" value="Transcription factor IIA gamma subunit, alpha-helical domain"/>
    <property type="match status" value="1"/>
</dbReference>
<dbReference type="Pfam" id="PF02268">
    <property type="entry name" value="TFIIA_gamma_N"/>
    <property type="match status" value="1"/>
</dbReference>
<comment type="caution">
    <text evidence="12">The sequence shown here is derived from an EMBL/GenBank/DDBJ whole genome shotgun (WGS) entry which is preliminary data.</text>
</comment>
<evidence type="ECO:0000256" key="7">
    <source>
        <dbReference type="ARBA" id="ARBA00024733"/>
    </source>
</evidence>
<dbReference type="InterPro" id="IPR015872">
    <property type="entry name" value="TFIIA_gsu_N"/>
</dbReference>
<comment type="subcellular location">
    <subcellularLocation>
        <location evidence="1">Nucleus</location>
    </subcellularLocation>
</comment>
<evidence type="ECO:0000256" key="9">
    <source>
        <dbReference type="ARBA" id="ARBA00032215"/>
    </source>
</evidence>
<evidence type="ECO:0000259" key="10">
    <source>
        <dbReference type="Pfam" id="PF02268"/>
    </source>
</evidence>
<dbReference type="InterPro" id="IPR009083">
    <property type="entry name" value="TFIIA_a-hlx"/>
</dbReference>
<evidence type="ECO:0000313" key="12">
    <source>
        <dbReference type="EMBL" id="RSH92161.1"/>
    </source>
</evidence>
<reference evidence="12 13" key="1">
    <citation type="submission" date="2018-11" db="EMBL/GenBank/DDBJ databases">
        <title>Genome sequence of Saitozyma podzolica DSM 27192.</title>
        <authorList>
            <person name="Aliyu H."/>
            <person name="Gorte O."/>
            <person name="Ochsenreither K."/>
        </authorList>
    </citation>
    <scope>NUCLEOTIDE SEQUENCE [LARGE SCALE GENOMIC DNA]</scope>
    <source>
        <strain evidence="12 13">DSM 27192</strain>
    </source>
</reference>
<evidence type="ECO:0000256" key="5">
    <source>
        <dbReference type="ARBA" id="ARBA00023163"/>
    </source>
</evidence>
<dbReference type="SUPFAM" id="SSF50784">
    <property type="entry name" value="Transcription factor IIA (TFIIA), beta-barrel domain"/>
    <property type="match status" value="1"/>
</dbReference>
<dbReference type="InterPro" id="IPR015871">
    <property type="entry name" value="TFIIA_gsu_C"/>
</dbReference>
<evidence type="ECO:0000256" key="4">
    <source>
        <dbReference type="ARBA" id="ARBA00023015"/>
    </source>
</evidence>
<keyword evidence="13" id="KW-1185">Reference proteome</keyword>
<dbReference type="PIRSF" id="PIRSF009415">
    <property type="entry name" value="Hum_TFIIA_gamma"/>
    <property type="match status" value="1"/>
</dbReference>
<evidence type="ECO:0000256" key="2">
    <source>
        <dbReference type="ARBA" id="ARBA00007675"/>
    </source>
</evidence>
<dbReference type="PANTHER" id="PTHR10966">
    <property type="entry name" value="TRANSCRIPTION INITIATION FACTOR IIA SUBUNIT 2"/>
    <property type="match status" value="1"/>
</dbReference>
<dbReference type="InterPro" id="IPR003194">
    <property type="entry name" value="TFIIA_gsu"/>
</dbReference>
<gene>
    <name evidence="12" type="primary">TOA2</name>
    <name evidence="12" type="ORF">EHS25_008576</name>
</gene>
<evidence type="ECO:0000313" key="13">
    <source>
        <dbReference type="Proteomes" id="UP000279259"/>
    </source>
</evidence>
<keyword evidence="12" id="KW-0396">Initiation factor</keyword>
<dbReference type="GO" id="GO:0003743">
    <property type="term" value="F:translation initiation factor activity"/>
    <property type="evidence" value="ECO:0007669"/>
    <property type="project" value="UniProtKB-KW"/>
</dbReference>
<protein>
    <recommendedName>
        <fullName evidence="3">Transcription initiation factor IIA subunit 2</fullName>
    </recommendedName>
    <alternativeName>
        <fullName evidence="9">General transcription factor IIA subunit 2</fullName>
    </alternativeName>
    <alternativeName>
        <fullName evidence="8">Transcription initiation factor IIA small chain</fullName>
    </alternativeName>
</protein>
<comment type="similarity">
    <text evidence="2">Belongs to the TFIIA subunit 2 family.</text>
</comment>
<keyword evidence="6" id="KW-0539">Nucleus</keyword>
<sequence length="157" mass="17106">MATSGTGGQSYYEFYRGSSIGTALTDSLDELITQGDIPPQLAMRVLQQVSDAPQPHRQAFSLNDLRCIPDEPQFDKSLTESLQKGVKTKTNVKGHLATYRLCDDVWTFVVKDPQFKMEGTGSSAEMVTAPRIKIVACKAGDAQEVKKGGGSKAQDNY</sequence>
<keyword evidence="4" id="KW-0805">Transcription regulation</keyword>
<dbReference type="CDD" id="cd10014">
    <property type="entry name" value="TFIIA_gamma_C"/>
    <property type="match status" value="1"/>
</dbReference>
<dbReference type="GO" id="GO:0006367">
    <property type="term" value="P:transcription initiation at RNA polymerase II promoter"/>
    <property type="evidence" value="ECO:0007669"/>
    <property type="project" value="InterPro"/>
</dbReference>
<feature type="domain" description="Transcription initiation factor IIA gamma subunit C-terminal" evidence="11">
    <location>
        <begin position="93"/>
        <end position="139"/>
    </location>
</feature>
<evidence type="ECO:0000256" key="6">
    <source>
        <dbReference type="ARBA" id="ARBA00023242"/>
    </source>
</evidence>
<evidence type="ECO:0000259" key="11">
    <source>
        <dbReference type="Pfam" id="PF02751"/>
    </source>
</evidence>
<dbReference type="CDD" id="cd10145">
    <property type="entry name" value="TFIIA_gamma_N"/>
    <property type="match status" value="1"/>
</dbReference>
<evidence type="ECO:0000256" key="1">
    <source>
        <dbReference type="ARBA" id="ARBA00004123"/>
    </source>
</evidence>
<keyword evidence="12" id="KW-0648">Protein biosynthesis</keyword>
<keyword evidence="5" id="KW-0804">Transcription</keyword>
<comment type="function">
    <text evidence="7">TFIIA is a component of the transcription machinery of RNA polymerase II and plays an important role in transcriptional activation. TFIIA in a complex with TBP mediates transcriptional activity.</text>
</comment>
<feature type="domain" description="Transcription initiation factor IIA gamma subunit N-terminal" evidence="10">
    <location>
        <begin position="11"/>
        <end position="48"/>
    </location>
</feature>
<dbReference type="Gene3D" id="2.30.18.10">
    <property type="entry name" value="Transcription factor IIA (TFIIA), beta-barrel domain"/>
    <property type="match status" value="1"/>
</dbReference>
<dbReference type="AlphaFoldDB" id="A0A427YM90"/>
<dbReference type="FunFam" id="2.30.18.10:FF:000003">
    <property type="entry name" value="Transcription initiation factor IIA subunit 2"/>
    <property type="match status" value="1"/>
</dbReference>
<dbReference type="STRING" id="1890683.A0A427YM90"/>
<accession>A0A427YM90</accession>
<name>A0A427YM90_9TREE</name>
<dbReference type="Pfam" id="PF02751">
    <property type="entry name" value="TFIIA_gamma_C"/>
    <property type="match status" value="1"/>
</dbReference>
<dbReference type="OrthoDB" id="586585at2759"/>
<evidence type="ECO:0000256" key="8">
    <source>
        <dbReference type="ARBA" id="ARBA00029848"/>
    </source>
</evidence>
<proteinExistence type="inferred from homology"/>
<dbReference type="SUPFAM" id="SSF47396">
    <property type="entry name" value="Transcription factor IIA (TFIIA), alpha-helical domain"/>
    <property type="match status" value="1"/>
</dbReference>
<dbReference type="EMBL" id="RSCD01000006">
    <property type="protein sequence ID" value="RSH92161.1"/>
    <property type="molecule type" value="Genomic_DNA"/>
</dbReference>
<dbReference type="InterPro" id="IPR009088">
    <property type="entry name" value="TFIIA_b-brl"/>
</dbReference>
<organism evidence="12 13">
    <name type="scientific">Saitozyma podzolica</name>
    <dbReference type="NCBI Taxonomy" id="1890683"/>
    <lineage>
        <taxon>Eukaryota</taxon>
        <taxon>Fungi</taxon>
        <taxon>Dikarya</taxon>
        <taxon>Basidiomycota</taxon>
        <taxon>Agaricomycotina</taxon>
        <taxon>Tremellomycetes</taxon>
        <taxon>Tremellales</taxon>
        <taxon>Trimorphomycetaceae</taxon>
        <taxon>Saitozyma</taxon>
    </lineage>
</organism>
<dbReference type="Proteomes" id="UP000279259">
    <property type="component" value="Unassembled WGS sequence"/>
</dbReference>
<evidence type="ECO:0000256" key="3">
    <source>
        <dbReference type="ARBA" id="ARBA00019928"/>
    </source>
</evidence>